<feature type="region of interest" description="Disordered" evidence="1">
    <location>
        <begin position="27"/>
        <end position="46"/>
    </location>
</feature>
<protein>
    <submittedName>
        <fullName evidence="3">Uncharacterized protein</fullName>
    </submittedName>
</protein>
<sequence>MGLLEVGLDLCWVWFGLSFVEQTRNAQTDPAGTLNKSDWHKSGRTSPRKFPMEYLGKSYRVDPYSPAKITENRARLEFRTCLAPVGSDIVTVSPDEILRQDEPRSINGMEVKFECDLGRLEDILVQVCRRRQEAMERAAMGVTAALGHAVGPTCFEDGLGQSLGLD</sequence>
<gene>
    <name evidence="3" type="ORF">CRG98_036782</name>
</gene>
<keyword evidence="4" id="KW-1185">Reference proteome</keyword>
<organism evidence="3 4">
    <name type="scientific">Punica granatum</name>
    <name type="common">Pomegranate</name>
    <dbReference type="NCBI Taxonomy" id="22663"/>
    <lineage>
        <taxon>Eukaryota</taxon>
        <taxon>Viridiplantae</taxon>
        <taxon>Streptophyta</taxon>
        <taxon>Embryophyta</taxon>
        <taxon>Tracheophyta</taxon>
        <taxon>Spermatophyta</taxon>
        <taxon>Magnoliopsida</taxon>
        <taxon>eudicotyledons</taxon>
        <taxon>Gunneridae</taxon>
        <taxon>Pentapetalae</taxon>
        <taxon>rosids</taxon>
        <taxon>malvids</taxon>
        <taxon>Myrtales</taxon>
        <taxon>Lythraceae</taxon>
        <taxon>Punica</taxon>
    </lineage>
</organism>
<evidence type="ECO:0000256" key="2">
    <source>
        <dbReference type="SAM" id="SignalP"/>
    </source>
</evidence>
<evidence type="ECO:0000313" key="4">
    <source>
        <dbReference type="Proteomes" id="UP000233551"/>
    </source>
</evidence>
<name>A0A2I0IFQ2_PUNGR</name>
<keyword evidence="2" id="KW-0732">Signal</keyword>
<reference evidence="3 4" key="1">
    <citation type="submission" date="2017-11" db="EMBL/GenBank/DDBJ databases">
        <title>De-novo sequencing of pomegranate (Punica granatum L.) genome.</title>
        <authorList>
            <person name="Akparov Z."/>
            <person name="Amiraslanov A."/>
            <person name="Hajiyeva S."/>
            <person name="Abbasov M."/>
            <person name="Kaur K."/>
            <person name="Hamwieh A."/>
            <person name="Solovyev V."/>
            <person name="Salamov A."/>
            <person name="Braich B."/>
            <person name="Kosarev P."/>
            <person name="Mahmoud A."/>
            <person name="Hajiyev E."/>
            <person name="Babayeva S."/>
            <person name="Izzatullayeva V."/>
            <person name="Mammadov A."/>
            <person name="Mammadov A."/>
            <person name="Sharifova S."/>
            <person name="Ojaghi J."/>
            <person name="Eynullazada K."/>
            <person name="Bayramov B."/>
            <person name="Abdulazimova A."/>
            <person name="Shahmuradov I."/>
        </authorList>
    </citation>
    <scope>NUCLEOTIDE SEQUENCE [LARGE SCALE GENOMIC DNA]</scope>
    <source>
        <strain evidence="4">cv. AG2017</strain>
        <tissue evidence="3">Leaf</tissue>
    </source>
</reference>
<dbReference type="Proteomes" id="UP000233551">
    <property type="component" value="Unassembled WGS sequence"/>
</dbReference>
<feature type="signal peptide" evidence="2">
    <location>
        <begin position="1"/>
        <end position="18"/>
    </location>
</feature>
<dbReference type="EMBL" id="PGOL01003126">
    <property type="protein sequence ID" value="PKI42831.1"/>
    <property type="molecule type" value="Genomic_DNA"/>
</dbReference>
<evidence type="ECO:0000256" key="1">
    <source>
        <dbReference type="SAM" id="MobiDB-lite"/>
    </source>
</evidence>
<proteinExistence type="predicted"/>
<dbReference type="AlphaFoldDB" id="A0A2I0IFQ2"/>
<evidence type="ECO:0000313" key="3">
    <source>
        <dbReference type="EMBL" id="PKI42831.1"/>
    </source>
</evidence>
<feature type="compositionally biased region" description="Polar residues" evidence="1">
    <location>
        <begin position="27"/>
        <end position="36"/>
    </location>
</feature>
<accession>A0A2I0IFQ2</accession>
<comment type="caution">
    <text evidence="3">The sequence shown here is derived from an EMBL/GenBank/DDBJ whole genome shotgun (WGS) entry which is preliminary data.</text>
</comment>
<feature type="chain" id="PRO_5014166686" evidence="2">
    <location>
        <begin position="19"/>
        <end position="166"/>
    </location>
</feature>